<dbReference type="OrthoDB" id="1700484at2"/>
<comment type="caution">
    <text evidence="3">The sequence shown here is derived from an EMBL/GenBank/DDBJ whole genome shotgun (WGS) entry which is preliminary data.</text>
</comment>
<dbReference type="InterPro" id="IPR006998">
    <property type="entry name" value="DltD"/>
</dbReference>
<comment type="similarity">
    <text evidence="1">Belongs to the DltD family.</text>
</comment>
<keyword evidence="4" id="KW-1185">Reference proteome</keyword>
<dbReference type="AlphaFoldDB" id="A0A0M0G635"/>
<sequence>MKKKRHVFGPMILAFVLFIGMISVPNKWLVKLMPDGRLDEAASSLNSNMFAGTYLQDEMLEDPTYLPIYGSSEFSRWDRYHPSNYFKVNDAGFKPFLVGKGGTTSIIHAINLASHAGQLQQKQMVIIVSPQWFVKNGTDENHFAPNYSALQAMDLPSNSIIDEDTKTKLMKRMMSYNTVKNDTLVYELYDAYLHDKTATYQGLSAVANLYGKVLEKKDLYYSLFTISSAQRNASNKVEGQSWESLMKMADRTGERHTQHSRFNIDDKVYKKQAREIAAKKGKNKDHSYGVSKEYDDFQLLMDVLKQSKAEPLFVILPVNGEYYDYTGFPKKGRDDYYKRITSQIADNGFAYTDYSDHEYDPYFLKDTIHIAWKGWVYLDRDIDSFVKTGKAFEEEE</sequence>
<keyword evidence="2" id="KW-0812">Transmembrane</keyword>
<evidence type="ECO:0000313" key="3">
    <source>
        <dbReference type="EMBL" id="KON84901.1"/>
    </source>
</evidence>
<evidence type="ECO:0000313" key="4">
    <source>
        <dbReference type="Proteomes" id="UP000037405"/>
    </source>
</evidence>
<keyword evidence="1" id="KW-1003">Cell membrane</keyword>
<dbReference type="Pfam" id="PF04914">
    <property type="entry name" value="DltD"/>
    <property type="match status" value="1"/>
</dbReference>
<feature type="transmembrane region" description="Helical" evidence="2">
    <location>
        <begin position="7"/>
        <end position="24"/>
    </location>
</feature>
<gene>
    <name evidence="3" type="ORF">AF331_12940</name>
</gene>
<dbReference type="PANTHER" id="PTHR40039:SF1">
    <property type="entry name" value="PROTEIN DLTD"/>
    <property type="match status" value="1"/>
</dbReference>
<dbReference type="PANTHER" id="PTHR40039">
    <property type="entry name" value="PROTEIN DLTD"/>
    <property type="match status" value="1"/>
</dbReference>
<dbReference type="EMBL" id="LGUE01000004">
    <property type="protein sequence ID" value="KON84901.1"/>
    <property type="molecule type" value="Genomic_DNA"/>
</dbReference>
<reference evidence="4" key="1">
    <citation type="submission" date="2015-07" db="EMBL/GenBank/DDBJ databases">
        <title>Fjat-14235 jcm11544.</title>
        <authorList>
            <person name="Liu B."/>
            <person name="Wang J."/>
            <person name="Zhu Y."/>
            <person name="Liu G."/>
            <person name="Chen Q."/>
            <person name="Chen Z."/>
            <person name="Lan J."/>
            <person name="Che J."/>
            <person name="Ge C."/>
            <person name="Shi H."/>
            <person name="Pan Z."/>
            <person name="Liu X."/>
        </authorList>
    </citation>
    <scope>NUCLEOTIDE SEQUENCE [LARGE SCALE GENOMIC DNA]</scope>
    <source>
        <strain evidence="4">JCM 11544</strain>
    </source>
</reference>
<keyword evidence="1 2" id="KW-0472">Membrane</keyword>
<dbReference type="GO" id="GO:0005886">
    <property type="term" value="C:plasma membrane"/>
    <property type="evidence" value="ECO:0007669"/>
    <property type="project" value="UniProtKB-UniRule"/>
</dbReference>
<evidence type="ECO:0000256" key="1">
    <source>
        <dbReference type="PIRNR" id="PIRNR021438"/>
    </source>
</evidence>
<name>A0A0M0G635_9BACI</name>
<evidence type="ECO:0000256" key="2">
    <source>
        <dbReference type="SAM" id="Phobius"/>
    </source>
</evidence>
<dbReference type="STRING" id="189381.GCA_900166615_01312"/>
<dbReference type="UniPathway" id="UPA00556"/>
<dbReference type="InterPro" id="IPR023896">
    <property type="entry name" value="LTA_DltD"/>
</dbReference>
<comment type="pathway">
    <text evidence="1">Cell wall biogenesis; lipoteichoic acid biosynthesis.</text>
</comment>
<dbReference type="PIRSF" id="PIRSF021438">
    <property type="entry name" value="DltD"/>
    <property type="match status" value="1"/>
</dbReference>
<dbReference type="GO" id="GO:0070395">
    <property type="term" value="P:lipoteichoic acid biosynthetic process"/>
    <property type="evidence" value="ECO:0007669"/>
    <property type="project" value="UniProtKB-UniRule"/>
</dbReference>
<dbReference type="NCBIfam" id="TIGR04092">
    <property type="entry name" value="LTA_DltD"/>
    <property type="match status" value="1"/>
</dbReference>
<dbReference type="PATRIC" id="fig|189381.12.peg.2631"/>
<accession>A0A0M0G635</accession>
<organism evidence="3 4">
    <name type="scientific">Rossellomorea marisflavi</name>
    <dbReference type="NCBI Taxonomy" id="189381"/>
    <lineage>
        <taxon>Bacteria</taxon>
        <taxon>Bacillati</taxon>
        <taxon>Bacillota</taxon>
        <taxon>Bacilli</taxon>
        <taxon>Bacillales</taxon>
        <taxon>Bacillaceae</taxon>
        <taxon>Rossellomorea</taxon>
    </lineage>
</organism>
<proteinExistence type="inferred from homology"/>
<dbReference type="Proteomes" id="UP000037405">
    <property type="component" value="Unassembled WGS sequence"/>
</dbReference>
<keyword evidence="2" id="KW-1133">Transmembrane helix</keyword>
<protein>
    <recommendedName>
        <fullName evidence="1">Protein DltD</fullName>
    </recommendedName>
</protein>